<dbReference type="InterPro" id="IPR005119">
    <property type="entry name" value="LysR_subst-bd"/>
</dbReference>
<dbReference type="InterPro" id="IPR036388">
    <property type="entry name" value="WH-like_DNA-bd_sf"/>
</dbReference>
<feature type="domain" description="HTH lysR-type" evidence="6">
    <location>
        <begin position="1"/>
        <end position="59"/>
    </location>
</feature>
<dbReference type="AlphaFoldDB" id="A0A7Z0DBG8"/>
<comment type="caution">
    <text evidence="7">The sequence shown here is derived from an EMBL/GenBank/DDBJ whole genome shotgun (WGS) entry which is preliminary data.</text>
</comment>
<dbReference type="Gene3D" id="3.40.190.10">
    <property type="entry name" value="Periplasmic binding protein-like II"/>
    <property type="match status" value="2"/>
</dbReference>
<dbReference type="PANTHER" id="PTHR30346:SF29">
    <property type="entry name" value="LYSR SUBSTRATE-BINDING"/>
    <property type="match status" value="1"/>
</dbReference>
<reference evidence="7 8" key="1">
    <citation type="submission" date="2020-07" db="EMBL/GenBank/DDBJ databases">
        <title>Sequencing the genomes of 1000 actinobacteria strains.</title>
        <authorList>
            <person name="Klenk H.-P."/>
        </authorList>
    </citation>
    <scope>NUCLEOTIDE SEQUENCE [LARGE SCALE GENOMIC DNA]</scope>
    <source>
        <strain evidence="7 8">DSM 103164</strain>
    </source>
</reference>
<evidence type="ECO:0000259" key="6">
    <source>
        <dbReference type="PROSITE" id="PS50931"/>
    </source>
</evidence>
<evidence type="ECO:0000256" key="5">
    <source>
        <dbReference type="SAM" id="MobiDB-lite"/>
    </source>
</evidence>
<comment type="similarity">
    <text evidence="1">Belongs to the LysR transcriptional regulatory family.</text>
</comment>
<dbReference type="Gene3D" id="1.10.10.10">
    <property type="entry name" value="Winged helix-like DNA-binding domain superfamily/Winged helix DNA-binding domain"/>
    <property type="match status" value="1"/>
</dbReference>
<evidence type="ECO:0000313" key="8">
    <source>
        <dbReference type="Proteomes" id="UP000527616"/>
    </source>
</evidence>
<keyword evidence="2" id="KW-0805">Transcription regulation</keyword>
<dbReference type="EMBL" id="JACBZS010000001">
    <property type="protein sequence ID" value="NYI72312.1"/>
    <property type="molecule type" value="Genomic_DNA"/>
</dbReference>
<dbReference type="SUPFAM" id="SSF53850">
    <property type="entry name" value="Periplasmic binding protein-like II"/>
    <property type="match status" value="1"/>
</dbReference>
<dbReference type="GO" id="GO:0003677">
    <property type="term" value="F:DNA binding"/>
    <property type="evidence" value="ECO:0007669"/>
    <property type="project" value="UniProtKB-KW"/>
</dbReference>
<evidence type="ECO:0000256" key="1">
    <source>
        <dbReference type="ARBA" id="ARBA00009437"/>
    </source>
</evidence>
<proteinExistence type="inferred from homology"/>
<name>A0A7Z0DBG8_9ACTN</name>
<sequence>MQNWDRLRVFAAVAETGSIGAAADLLHITGSAVSQQVRNLERDVGAALVEPAGRGIRLTAAGSELAACGLHLRERIERAESAVAAIRDRDALGGPLRFGVVMSAIRTIVGPALGRLTARHPALRPSIVDGEAVDGIELVHTRRLDAALVESWQDRAPRGLAAMRAERILTEPVDLALPGAAPRRPHRLADAAGLAWTSCPAGSEAYLALTDLLRDAGLPVDIRYEVPAFGAQLELVAAGLAAALVPRLARTESVPVSYVELTPRVSRHLYLVTRRDDERRVLAELAAQLRAAGGEGLARDPDTEAEGLPSEPAARLV</sequence>
<dbReference type="Pfam" id="PF03466">
    <property type="entry name" value="LysR_substrate"/>
    <property type="match status" value="1"/>
</dbReference>
<dbReference type="GO" id="GO:0003700">
    <property type="term" value="F:DNA-binding transcription factor activity"/>
    <property type="evidence" value="ECO:0007669"/>
    <property type="project" value="InterPro"/>
</dbReference>
<feature type="region of interest" description="Disordered" evidence="5">
    <location>
        <begin position="293"/>
        <end position="317"/>
    </location>
</feature>
<dbReference type="Proteomes" id="UP000527616">
    <property type="component" value="Unassembled WGS sequence"/>
</dbReference>
<keyword evidence="8" id="KW-1185">Reference proteome</keyword>
<dbReference type="RefSeq" id="WP_179445994.1">
    <property type="nucleotide sequence ID" value="NZ_JACBZS010000001.1"/>
</dbReference>
<evidence type="ECO:0000256" key="3">
    <source>
        <dbReference type="ARBA" id="ARBA00023125"/>
    </source>
</evidence>
<evidence type="ECO:0000256" key="2">
    <source>
        <dbReference type="ARBA" id="ARBA00023015"/>
    </source>
</evidence>
<protein>
    <submittedName>
        <fullName evidence="7">DNA-binding transcriptional LysR family regulator</fullName>
    </submittedName>
</protein>
<evidence type="ECO:0000313" key="7">
    <source>
        <dbReference type="EMBL" id="NYI72312.1"/>
    </source>
</evidence>
<dbReference type="InterPro" id="IPR000847">
    <property type="entry name" value="LysR_HTH_N"/>
</dbReference>
<dbReference type="GO" id="GO:0032993">
    <property type="term" value="C:protein-DNA complex"/>
    <property type="evidence" value="ECO:0007669"/>
    <property type="project" value="TreeGrafter"/>
</dbReference>
<gene>
    <name evidence="7" type="ORF">GGQ54_002872</name>
</gene>
<dbReference type="Pfam" id="PF00126">
    <property type="entry name" value="HTH_1"/>
    <property type="match status" value="1"/>
</dbReference>
<organism evidence="7 8">
    <name type="scientific">Naumannella cuiyingiana</name>
    <dbReference type="NCBI Taxonomy" id="1347891"/>
    <lineage>
        <taxon>Bacteria</taxon>
        <taxon>Bacillati</taxon>
        <taxon>Actinomycetota</taxon>
        <taxon>Actinomycetes</taxon>
        <taxon>Propionibacteriales</taxon>
        <taxon>Propionibacteriaceae</taxon>
        <taxon>Naumannella</taxon>
    </lineage>
</organism>
<dbReference type="PANTHER" id="PTHR30346">
    <property type="entry name" value="TRANSCRIPTIONAL DUAL REGULATOR HCAR-RELATED"/>
    <property type="match status" value="1"/>
</dbReference>
<dbReference type="InterPro" id="IPR036390">
    <property type="entry name" value="WH_DNA-bd_sf"/>
</dbReference>
<dbReference type="PROSITE" id="PS50931">
    <property type="entry name" value="HTH_LYSR"/>
    <property type="match status" value="1"/>
</dbReference>
<keyword evidence="4" id="KW-0804">Transcription</keyword>
<dbReference type="SUPFAM" id="SSF46785">
    <property type="entry name" value="Winged helix' DNA-binding domain"/>
    <property type="match status" value="1"/>
</dbReference>
<keyword evidence="3 7" id="KW-0238">DNA-binding</keyword>
<evidence type="ECO:0000256" key="4">
    <source>
        <dbReference type="ARBA" id="ARBA00023163"/>
    </source>
</evidence>
<accession>A0A7Z0DBG8</accession>